<dbReference type="Proteomes" id="UP000217790">
    <property type="component" value="Unassembled WGS sequence"/>
</dbReference>
<accession>A0A2H3DJH4</accession>
<dbReference type="OrthoDB" id="542013at2759"/>
<dbReference type="InParanoid" id="A0A2H3DJH4"/>
<keyword evidence="1" id="KW-0812">Transmembrane</keyword>
<gene>
    <name evidence="2" type="ORF">ARMGADRAFT_1120431</name>
</gene>
<protein>
    <submittedName>
        <fullName evidence="2">Uncharacterized protein</fullName>
    </submittedName>
</protein>
<organism evidence="2 3">
    <name type="scientific">Armillaria gallica</name>
    <name type="common">Bulbous honey fungus</name>
    <name type="synonym">Armillaria bulbosa</name>
    <dbReference type="NCBI Taxonomy" id="47427"/>
    <lineage>
        <taxon>Eukaryota</taxon>
        <taxon>Fungi</taxon>
        <taxon>Dikarya</taxon>
        <taxon>Basidiomycota</taxon>
        <taxon>Agaricomycotina</taxon>
        <taxon>Agaricomycetes</taxon>
        <taxon>Agaricomycetidae</taxon>
        <taxon>Agaricales</taxon>
        <taxon>Marasmiineae</taxon>
        <taxon>Physalacriaceae</taxon>
        <taxon>Armillaria</taxon>
    </lineage>
</organism>
<dbReference type="STRING" id="47427.A0A2H3DJH4"/>
<keyword evidence="1" id="KW-0472">Membrane</keyword>
<evidence type="ECO:0000313" key="2">
    <source>
        <dbReference type="EMBL" id="PBK88403.1"/>
    </source>
</evidence>
<keyword evidence="1" id="KW-1133">Transmembrane helix</keyword>
<reference evidence="3" key="1">
    <citation type="journal article" date="2017" name="Nat. Ecol. Evol.">
        <title>Genome expansion and lineage-specific genetic innovations in the forest pathogenic fungi Armillaria.</title>
        <authorList>
            <person name="Sipos G."/>
            <person name="Prasanna A.N."/>
            <person name="Walter M.C."/>
            <person name="O'Connor E."/>
            <person name="Balint B."/>
            <person name="Krizsan K."/>
            <person name="Kiss B."/>
            <person name="Hess J."/>
            <person name="Varga T."/>
            <person name="Slot J."/>
            <person name="Riley R."/>
            <person name="Boka B."/>
            <person name="Rigling D."/>
            <person name="Barry K."/>
            <person name="Lee J."/>
            <person name="Mihaltcheva S."/>
            <person name="LaButti K."/>
            <person name="Lipzen A."/>
            <person name="Waldron R."/>
            <person name="Moloney N.M."/>
            <person name="Sperisen C."/>
            <person name="Kredics L."/>
            <person name="Vagvoelgyi C."/>
            <person name="Patrignani A."/>
            <person name="Fitzpatrick D."/>
            <person name="Nagy I."/>
            <person name="Doyle S."/>
            <person name="Anderson J.B."/>
            <person name="Grigoriev I.V."/>
            <person name="Gueldener U."/>
            <person name="Muensterkoetter M."/>
            <person name="Nagy L.G."/>
        </authorList>
    </citation>
    <scope>NUCLEOTIDE SEQUENCE [LARGE SCALE GENOMIC DNA]</scope>
    <source>
        <strain evidence="3">Ar21-2</strain>
    </source>
</reference>
<feature type="transmembrane region" description="Helical" evidence="1">
    <location>
        <begin position="15"/>
        <end position="34"/>
    </location>
</feature>
<proteinExistence type="predicted"/>
<name>A0A2H3DJH4_ARMGA</name>
<dbReference type="EMBL" id="KZ293673">
    <property type="protein sequence ID" value="PBK88403.1"/>
    <property type="molecule type" value="Genomic_DNA"/>
</dbReference>
<sequence>MAPKTHEGFLAEQHMVMSSVVTVVVVWANVGAGFETLKHFARMNPGLLVVACRNEGKGKEAVIRYELLWNTDLVNLGSVPVFDASLTGLMYWKGGISPFGRQWVLPRIAVVASDVHYWTMSAVESPITLALTTEEGSRQLVFSAVGERTSFEECTYRSFRKAVSRRESKKVLTQATKPSPVNDLGCVICTGCRWFYGRSNWELVNFNFSSPVTPTLRMRLARIESMMCCYDRRTYGTTQVVD</sequence>
<keyword evidence="3" id="KW-1185">Reference proteome</keyword>
<evidence type="ECO:0000313" key="3">
    <source>
        <dbReference type="Proteomes" id="UP000217790"/>
    </source>
</evidence>
<dbReference type="AlphaFoldDB" id="A0A2H3DJH4"/>
<evidence type="ECO:0000256" key="1">
    <source>
        <dbReference type="SAM" id="Phobius"/>
    </source>
</evidence>